<accession>A0A6A0BD72</accession>
<name>A0A6A0BD72_9LACT</name>
<evidence type="ECO:0000313" key="1">
    <source>
        <dbReference type="EMBL" id="GFH42321.1"/>
    </source>
</evidence>
<sequence>MKPTLTHEDYFLFVLNNGWLTQVEIANCTYIDTGTLSRNKAKVINGGAFSNNIIGKILEYSSGMAGELVKKRPGSALFSLLDSLATQYELLDTQAEIIAKVKQQIKHTEQVGLLADFINTLQCRRAVEKHMGEVTSRIPPEWDEPPAIDIFSCTTSEFKRAKQDYSEKVDVLLDCPALVLTDEKEEIIKLTERKSEIQREVIQTQTIVKEIGEYSHKIGFGISHTEFAVVKISADDVKVTINGIPSSDYYSGTELRHIINGAASSTKQWEAFIQIPLLPNDTNIQVILQYSIVYDYQPERAANSFRIDIPCKELDHSYVLQGDAQSFLEMSGYAFFPMQDARYIQPARVLFDKTAVTVRFSDWEVPGAGYVRIIRQRNKS</sequence>
<keyword evidence="2" id="KW-1185">Reference proteome</keyword>
<dbReference type="AlphaFoldDB" id="A0A6A0BD72"/>
<evidence type="ECO:0000313" key="2">
    <source>
        <dbReference type="Proteomes" id="UP000480303"/>
    </source>
</evidence>
<dbReference type="EMBL" id="BLLI01000019">
    <property type="protein sequence ID" value="GFH42321.1"/>
    <property type="molecule type" value="Genomic_DNA"/>
</dbReference>
<proteinExistence type="predicted"/>
<dbReference type="Proteomes" id="UP000480303">
    <property type="component" value="Unassembled WGS sequence"/>
</dbReference>
<organism evidence="1 2">
    <name type="scientific">Pseudolactococcus hodotermopsidis</name>
    <dbReference type="NCBI Taxonomy" id="2709157"/>
    <lineage>
        <taxon>Bacteria</taxon>
        <taxon>Bacillati</taxon>
        <taxon>Bacillota</taxon>
        <taxon>Bacilli</taxon>
        <taxon>Lactobacillales</taxon>
        <taxon>Streptococcaceae</taxon>
        <taxon>Pseudolactococcus</taxon>
    </lineage>
</organism>
<protein>
    <submittedName>
        <fullName evidence="1">Uncharacterized protein</fullName>
    </submittedName>
</protein>
<comment type="caution">
    <text evidence="1">The sequence shown here is derived from an EMBL/GenBank/DDBJ whole genome shotgun (WGS) entry which is preliminary data.</text>
</comment>
<dbReference type="RefSeq" id="WP_172208307.1">
    <property type="nucleotide sequence ID" value="NZ_BLLI01000019.1"/>
</dbReference>
<gene>
    <name evidence="1" type="ORF">Hs30E_08720</name>
</gene>
<reference evidence="1 2" key="1">
    <citation type="submission" date="2020-02" db="EMBL/GenBank/DDBJ databases">
        <title>Draft genome sequence of Lactococcus sp. Hs30E4-3.</title>
        <authorList>
            <person name="Noda S."/>
            <person name="Yuki M."/>
            <person name="Ohkuma M."/>
        </authorList>
    </citation>
    <scope>NUCLEOTIDE SEQUENCE [LARGE SCALE GENOMIC DNA]</scope>
    <source>
        <strain evidence="1 2">Hs30E4-3</strain>
    </source>
</reference>